<evidence type="ECO:0000313" key="12">
    <source>
        <dbReference type="Proteomes" id="UP000255515"/>
    </source>
</evidence>
<evidence type="ECO:0000256" key="1">
    <source>
        <dbReference type="ARBA" id="ARBA00004651"/>
    </source>
</evidence>
<evidence type="ECO:0000256" key="4">
    <source>
        <dbReference type="ARBA" id="ARBA00022692"/>
    </source>
</evidence>
<feature type="transmembrane region" description="Helical" evidence="7">
    <location>
        <begin position="68"/>
        <end position="90"/>
    </location>
</feature>
<evidence type="ECO:0000256" key="7">
    <source>
        <dbReference type="SAM" id="Phobius"/>
    </source>
</evidence>
<comment type="similarity">
    <text evidence="2">Belongs to the MscS (TC 1.A.23) family.</text>
</comment>
<evidence type="ECO:0000259" key="9">
    <source>
        <dbReference type="Pfam" id="PF21082"/>
    </source>
</evidence>
<dbReference type="Proteomes" id="UP000255515">
    <property type="component" value="Unassembled WGS sequence"/>
</dbReference>
<reference evidence="11 12" key="1">
    <citation type="submission" date="2018-06" db="EMBL/GenBank/DDBJ databases">
        <authorList>
            <consortium name="Pathogen Informatics"/>
            <person name="Doyle S."/>
        </authorList>
    </citation>
    <scope>NUCLEOTIDE SEQUENCE [LARGE SCALE GENOMIC DNA]</scope>
    <source>
        <strain evidence="11 12">NCTC11661</strain>
    </source>
</reference>
<dbReference type="Gene3D" id="3.30.70.100">
    <property type="match status" value="1"/>
</dbReference>
<dbReference type="InterPro" id="IPR023408">
    <property type="entry name" value="MscS_beta-dom_sf"/>
</dbReference>
<dbReference type="AlphaFoldDB" id="A0A376BZI2"/>
<name>A0A376BZI2_9FLAO</name>
<dbReference type="Gene3D" id="1.10.287.1260">
    <property type="match status" value="1"/>
</dbReference>
<dbReference type="GO" id="GO:0005886">
    <property type="term" value="C:plasma membrane"/>
    <property type="evidence" value="ECO:0007669"/>
    <property type="project" value="UniProtKB-SubCell"/>
</dbReference>
<dbReference type="InterPro" id="IPR052702">
    <property type="entry name" value="MscS-like_channel"/>
</dbReference>
<keyword evidence="3" id="KW-1003">Cell membrane</keyword>
<dbReference type="EMBL" id="UFTJ01000001">
    <property type="protein sequence ID" value="SSZ46975.1"/>
    <property type="molecule type" value="Genomic_DNA"/>
</dbReference>
<dbReference type="Pfam" id="PF21082">
    <property type="entry name" value="MS_channel_3rd"/>
    <property type="match status" value="1"/>
</dbReference>
<dbReference type="Gene3D" id="2.30.30.60">
    <property type="match status" value="1"/>
</dbReference>
<keyword evidence="4 7" id="KW-0812">Transmembrane</keyword>
<dbReference type="InterPro" id="IPR011066">
    <property type="entry name" value="MscS_channel_C_sf"/>
</dbReference>
<dbReference type="SUPFAM" id="SSF82861">
    <property type="entry name" value="Mechanosensitive channel protein MscS (YggB), transmembrane region"/>
    <property type="match status" value="1"/>
</dbReference>
<keyword evidence="6 7" id="KW-0472">Membrane</keyword>
<dbReference type="PANTHER" id="PTHR30347">
    <property type="entry name" value="POTASSIUM CHANNEL RELATED"/>
    <property type="match status" value="1"/>
</dbReference>
<organism evidence="11 12">
    <name type="scientific">Bergeyella zoohelcum</name>
    <dbReference type="NCBI Taxonomy" id="1015"/>
    <lineage>
        <taxon>Bacteria</taxon>
        <taxon>Pseudomonadati</taxon>
        <taxon>Bacteroidota</taxon>
        <taxon>Flavobacteriia</taxon>
        <taxon>Flavobacteriales</taxon>
        <taxon>Weeksellaceae</taxon>
        <taxon>Bergeyella</taxon>
    </lineage>
</organism>
<dbReference type="Pfam" id="PF21088">
    <property type="entry name" value="MS_channel_1st"/>
    <property type="match status" value="1"/>
</dbReference>
<dbReference type="PANTHER" id="PTHR30347:SF1">
    <property type="entry name" value="MECHANOSENSITIVE CHANNEL MSCK"/>
    <property type="match status" value="1"/>
</dbReference>
<protein>
    <submittedName>
        <fullName evidence="11">Potassium efflux system KefA</fullName>
    </submittedName>
</protein>
<proteinExistence type="inferred from homology"/>
<dbReference type="InterPro" id="IPR011014">
    <property type="entry name" value="MscS_channel_TM-2"/>
</dbReference>
<evidence type="ECO:0000256" key="3">
    <source>
        <dbReference type="ARBA" id="ARBA00022475"/>
    </source>
</evidence>
<dbReference type="GO" id="GO:0008381">
    <property type="term" value="F:mechanosensitive monoatomic ion channel activity"/>
    <property type="evidence" value="ECO:0007669"/>
    <property type="project" value="UniProtKB-ARBA"/>
</dbReference>
<evidence type="ECO:0000256" key="5">
    <source>
        <dbReference type="ARBA" id="ARBA00022989"/>
    </source>
</evidence>
<evidence type="ECO:0000259" key="8">
    <source>
        <dbReference type="Pfam" id="PF00924"/>
    </source>
</evidence>
<feature type="domain" description="Mechanosensitive ion channel MscS" evidence="8">
    <location>
        <begin position="117"/>
        <end position="184"/>
    </location>
</feature>
<feature type="transmembrane region" description="Helical" evidence="7">
    <location>
        <begin position="20"/>
        <end position="47"/>
    </location>
</feature>
<gene>
    <name evidence="11" type="primary">kefA</name>
    <name evidence="11" type="ORF">NCTC11661_00638</name>
</gene>
<feature type="domain" description="Mechanosensitive ion channel MscS C-terminal" evidence="9">
    <location>
        <begin position="193"/>
        <end position="275"/>
    </location>
</feature>
<dbReference type="InterPro" id="IPR049142">
    <property type="entry name" value="MS_channel_1st"/>
</dbReference>
<evidence type="ECO:0000259" key="10">
    <source>
        <dbReference type="Pfam" id="PF21088"/>
    </source>
</evidence>
<dbReference type="Pfam" id="PF00924">
    <property type="entry name" value="MS_channel_2nd"/>
    <property type="match status" value="1"/>
</dbReference>
<evidence type="ECO:0000313" key="11">
    <source>
        <dbReference type="EMBL" id="SSZ46975.1"/>
    </source>
</evidence>
<dbReference type="RefSeq" id="WP_002686612.1">
    <property type="nucleotide sequence ID" value="NZ_UFTJ01000001.1"/>
</dbReference>
<dbReference type="SUPFAM" id="SSF50182">
    <property type="entry name" value="Sm-like ribonucleoproteins"/>
    <property type="match status" value="1"/>
</dbReference>
<dbReference type="SUPFAM" id="SSF82689">
    <property type="entry name" value="Mechanosensitive channel protein MscS (YggB), C-terminal domain"/>
    <property type="match status" value="1"/>
</dbReference>
<dbReference type="InterPro" id="IPR006685">
    <property type="entry name" value="MscS_channel_2nd"/>
</dbReference>
<accession>A0A376BZI2</accession>
<sequence>MDKELTNNFIDQLKEVMNFVIFNVSGTKFTLITLIYIIIASSFLIFLSKRITRLLENKLLATAIAEKGTRSAIVTIIRYAILLLGFFFIFKTAGFDLGAFSWMLGALGVGLGFGLQNITSNFISGIIILFERPIKIGDRIQVGDISGDVTSISMRSTTIVTNDNISIIVPNSKFINDNVINWSHNDRRIRVHYPVSVSYKEDPEKVKEIVLNIANNHPDVLKNPEPAFWFVEYGDNSLNFELVVWTSTYIQKPVVLKSHLYYIIFKEFAKHNIEIPFPQRDIHIRSGLHNSENDASHHEKGLQK</sequence>
<dbReference type="InterPro" id="IPR049278">
    <property type="entry name" value="MS_channel_C"/>
</dbReference>
<evidence type="ECO:0000256" key="6">
    <source>
        <dbReference type="ARBA" id="ARBA00023136"/>
    </source>
</evidence>
<comment type="subcellular location">
    <subcellularLocation>
        <location evidence="1">Cell membrane</location>
        <topology evidence="1">Multi-pass membrane protein</topology>
    </subcellularLocation>
</comment>
<feature type="transmembrane region" description="Helical" evidence="7">
    <location>
        <begin position="102"/>
        <end position="130"/>
    </location>
</feature>
<evidence type="ECO:0000256" key="2">
    <source>
        <dbReference type="ARBA" id="ARBA00008017"/>
    </source>
</evidence>
<feature type="domain" description="Mechanosensitive ion channel transmembrane helices 2/3" evidence="10">
    <location>
        <begin position="75"/>
        <end position="116"/>
    </location>
</feature>
<dbReference type="InterPro" id="IPR010920">
    <property type="entry name" value="LSM_dom_sf"/>
</dbReference>
<keyword evidence="5 7" id="KW-1133">Transmembrane helix</keyword>